<reference evidence="6" key="1">
    <citation type="submission" date="2023-03" db="EMBL/GenBank/DDBJ databases">
        <title>Massive genome expansion in bonnet fungi (Mycena s.s.) driven by repeated elements and novel gene families across ecological guilds.</title>
        <authorList>
            <consortium name="Lawrence Berkeley National Laboratory"/>
            <person name="Harder C.B."/>
            <person name="Miyauchi S."/>
            <person name="Viragh M."/>
            <person name="Kuo A."/>
            <person name="Thoen E."/>
            <person name="Andreopoulos B."/>
            <person name="Lu D."/>
            <person name="Skrede I."/>
            <person name="Drula E."/>
            <person name="Henrissat B."/>
            <person name="Morin E."/>
            <person name="Kohler A."/>
            <person name="Barry K."/>
            <person name="LaButti K."/>
            <person name="Morin E."/>
            <person name="Salamov A."/>
            <person name="Lipzen A."/>
            <person name="Mereny Z."/>
            <person name="Hegedus B."/>
            <person name="Baldrian P."/>
            <person name="Stursova M."/>
            <person name="Weitz H."/>
            <person name="Taylor A."/>
            <person name="Grigoriev I.V."/>
            <person name="Nagy L.G."/>
            <person name="Martin F."/>
            <person name="Kauserud H."/>
        </authorList>
    </citation>
    <scope>NUCLEOTIDE SEQUENCE</scope>
    <source>
        <strain evidence="6">CBHHK002</strain>
    </source>
</reference>
<proteinExistence type="inferred from homology"/>
<comment type="similarity">
    <text evidence="1 5">Belongs to the glycosyl hydrolase 72 family.</text>
</comment>
<dbReference type="GO" id="GO:0031505">
    <property type="term" value="P:fungal-type cell wall organization"/>
    <property type="evidence" value="ECO:0007669"/>
    <property type="project" value="TreeGrafter"/>
</dbReference>
<dbReference type="Gene3D" id="3.20.20.80">
    <property type="entry name" value="Glycosidases"/>
    <property type="match status" value="1"/>
</dbReference>
<dbReference type="EMBL" id="JARIHO010000061">
    <property type="protein sequence ID" value="KAJ7315474.1"/>
    <property type="molecule type" value="Genomic_DNA"/>
</dbReference>
<evidence type="ECO:0000313" key="6">
    <source>
        <dbReference type="EMBL" id="KAJ7315474.1"/>
    </source>
</evidence>
<dbReference type="Proteomes" id="UP001218218">
    <property type="component" value="Unassembled WGS sequence"/>
</dbReference>
<evidence type="ECO:0000256" key="2">
    <source>
        <dbReference type="ARBA" id="ARBA00022729"/>
    </source>
</evidence>
<dbReference type="InterPro" id="IPR017853">
    <property type="entry name" value="GH"/>
</dbReference>
<dbReference type="GO" id="GO:0098552">
    <property type="term" value="C:side of membrane"/>
    <property type="evidence" value="ECO:0007669"/>
    <property type="project" value="UniProtKB-KW"/>
</dbReference>
<evidence type="ECO:0000313" key="7">
    <source>
        <dbReference type="Proteomes" id="UP001218218"/>
    </source>
</evidence>
<evidence type="ECO:0000256" key="1">
    <source>
        <dbReference type="ARBA" id="ARBA00007528"/>
    </source>
</evidence>
<dbReference type="AlphaFoldDB" id="A0AAD6ZBZ5"/>
<evidence type="ECO:0000256" key="5">
    <source>
        <dbReference type="RuleBase" id="RU361209"/>
    </source>
</evidence>
<keyword evidence="5" id="KW-0449">Lipoprotein</keyword>
<keyword evidence="5" id="KW-0808">Transferase</keyword>
<dbReference type="Pfam" id="PF03198">
    <property type="entry name" value="Glyco_hydro_72"/>
    <property type="match status" value="1"/>
</dbReference>
<sequence>MGQARSSFRDIEDRWKARLELSAPHPLPRSRRASSNHLNRASVSLSLSDFQDDVGLATLMARLRVLHVLNGSIDTTHPTNLLDQYIKIIDVFSIYDNIPVFHVGNEVLTADATNAAPFLKAVAQDIKAYFSVISISSTVLFGYADIDGTSSFRDAVSAYLPGDPGGAGKVCPRYEH</sequence>
<dbReference type="EC" id="2.4.1.-" evidence="5"/>
<dbReference type="GO" id="GO:0042124">
    <property type="term" value="F:1,3-beta-glucanosyltransferase activity"/>
    <property type="evidence" value="ECO:0007669"/>
    <property type="project" value="TreeGrafter"/>
</dbReference>
<dbReference type="InterPro" id="IPR004886">
    <property type="entry name" value="Glucanosyltransferase"/>
</dbReference>
<keyword evidence="4" id="KW-0325">Glycoprotein</keyword>
<name>A0AAD6ZBZ5_9AGAR</name>
<dbReference type="PANTHER" id="PTHR31468:SF2">
    <property type="entry name" value="1,3-BETA-GLUCANOSYLTRANSFERASE GAS1"/>
    <property type="match status" value="1"/>
</dbReference>
<evidence type="ECO:0000256" key="4">
    <source>
        <dbReference type="ARBA" id="ARBA00023180"/>
    </source>
</evidence>
<keyword evidence="3" id="KW-1015">Disulfide bond</keyword>
<comment type="function">
    <text evidence="5">Splits internally a 1,3-beta-glucan molecule and transfers the newly generated reducing end (the donor) to the non-reducing end of another 1,3-beta-glucan molecule (the acceptor) forming a 1,3-beta linkage, resulting in the elongation of 1,3-beta-glucan chains in the cell wall.</text>
</comment>
<comment type="subcellular location">
    <subcellularLocation>
        <location evidence="5">Cell membrane</location>
        <topology evidence="5">Lipid-anchor</topology>
        <topology evidence="5">GPI-anchor</topology>
    </subcellularLocation>
</comment>
<gene>
    <name evidence="6" type="ORF">DFH08DRAFT_971838</name>
</gene>
<keyword evidence="7" id="KW-1185">Reference proteome</keyword>
<dbReference type="SUPFAM" id="SSF51445">
    <property type="entry name" value="(Trans)glycosidases"/>
    <property type="match status" value="1"/>
</dbReference>
<organism evidence="6 7">
    <name type="scientific">Mycena albidolilacea</name>
    <dbReference type="NCBI Taxonomy" id="1033008"/>
    <lineage>
        <taxon>Eukaryota</taxon>
        <taxon>Fungi</taxon>
        <taxon>Dikarya</taxon>
        <taxon>Basidiomycota</taxon>
        <taxon>Agaricomycotina</taxon>
        <taxon>Agaricomycetes</taxon>
        <taxon>Agaricomycetidae</taxon>
        <taxon>Agaricales</taxon>
        <taxon>Marasmiineae</taxon>
        <taxon>Mycenaceae</taxon>
        <taxon>Mycena</taxon>
    </lineage>
</organism>
<dbReference type="PANTHER" id="PTHR31468">
    <property type="entry name" value="1,3-BETA-GLUCANOSYLTRANSFERASE GAS1"/>
    <property type="match status" value="1"/>
</dbReference>
<dbReference type="GO" id="GO:0071970">
    <property type="term" value="P:fungal-type cell wall (1-&gt;3)-beta-D-glucan biosynthetic process"/>
    <property type="evidence" value="ECO:0007669"/>
    <property type="project" value="TreeGrafter"/>
</dbReference>
<keyword evidence="2" id="KW-0732">Signal</keyword>
<dbReference type="GO" id="GO:0005886">
    <property type="term" value="C:plasma membrane"/>
    <property type="evidence" value="ECO:0007669"/>
    <property type="project" value="UniProtKB-SubCell"/>
</dbReference>
<keyword evidence="5" id="KW-0336">GPI-anchor</keyword>
<protein>
    <recommendedName>
        <fullName evidence="5">1,3-beta-glucanosyltransferase</fullName>
        <ecNumber evidence="5">2.4.1.-</ecNumber>
    </recommendedName>
</protein>
<accession>A0AAD6ZBZ5</accession>
<comment type="caution">
    <text evidence="6">The sequence shown here is derived from an EMBL/GenBank/DDBJ whole genome shotgun (WGS) entry which is preliminary data.</text>
</comment>
<evidence type="ECO:0000256" key="3">
    <source>
        <dbReference type="ARBA" id="ARBA00023157"/>
    </source>
</evidence>
<keyword evidence="5" id="KW-0472">Membrane</keyword>